<dbReference type="PANTHER" id="PTHR43523">
    <property type="entry name" value="GLUCOSE-1-PHOSPHATE ADENYLYLTRANSFERASE-RELATED"/>
    <property type="match status" value="1"/>
</dbReference>
<dbReference type="AlphaFoldDB" id="A0A1J3GRH8"/>
<comment type="similarity">
    <text evidence="1">Belongs to the bacterial/plant glucose-1-phosphate adenylyltransferase family.</text>
</comment>
<dbReference type="GO" id="GO:0008878">
    <property type="term" value="F:glucose-1-phosphate adenylyltransferase activity"/>
    <property type="evidence" value="ECO:0007669"/>
    <property type="project" value="InterPro"/>
</dbReference>
<dbReference type="EMBL" id="GEVL01018598">
    <property type="protein sequence ID" value="JAU58743.1"/>
    <property type="molecule type" value="Transcribed_RNA"/>
</dbReference>
<reference evidence="2" key="1">
    <citation type="submission" date="2016-07" db="EMBL/GenBank/DDBJ databases">
        <title>De novo transcriptome assembly of four accessions of the metal hyperaccumulator plant Noccaea caerulescens.</title>
        <authorList>
            <person name="Blande D."/>
            <person name="Halimaa P."/>
            <person name="Tervahauta A.I."/>
            <person name="Aarts M.G."/>
            <person name="Karenlampi S.O."/>
        </authorList>
    </citation>
    <scope>NUCLEOTIDE SEQUENCE</scope>
</reference>
<accession>A0A1J3GRH8</accession>
<keyword evidence="2" id="KW-0548">Nucleotidyltransferase</keyword>
<sequence>MAGSNRLIDIPTICINSCINRIFVLPQFNSASLNRHLASLRTYFGNGINFLGGFIEVDHYTEVDGCPCLP</sequence>
<keyword evidence="2" id="KW-0808">Transferase</keyword>
<dbReference type="PANTHER" id="PTHR43523:SF14">
    <property type="entry name" value="GLUCOSE-1-PHOSPHATE ADENYLYLTRANSFERASE LARGE SUBUNIT, CHLOROPLASTIC-RELATED"/>
    <property type="match status" value="1"/>
</dbReference>
<evidence type="ECO:0000313" key="2">
    <source>
        <dbReference type="EMBL" id="JAU58743.1"/>
    </source>
</evidence>
<proteinExistence type="inferred from homology"/>
<dbReference type="InterPro" id="IPR011831">
    <property type="entry name" value="ADP-Glc_PPase"/>
</dbReference>
<name>A0A1J3GRH8_NOCCA</name>
<protein>
    <submittedName>
        <fullName evidence="2">Glucose-1-phosphate adenylyltransferase large subunit 3, chloroplastic</fullName>
    </submittedName>
</protein>
<gene>
    <name evidence="2" type="ORF">LE_TR20404_c1_g1_i1_g.64959</name>
</gene>
<dbReference type="GO" id="GO:0005978">
    <property type="term" value="P:glycogen biosynthetic process"/>
    <property type="evidence" value="ECO:0007669"/>
    <property type="project" value="InterPro"/>
</dbReference>
<evidence type="ECO:0000256" key="1">
    <source>
        <dbReference type="ARBA" id="ARBA00010443"/>
    </source>
</evidence>
<organism evidence="2">
    <name type="scientific">Noccaea caerulescens</name>
    <name type="common">Alpine penny-cress</name>
    <name type="synonym">Thlaspi caerulescens</name>
    <dbReference type="NCBI Taxonomy" id="107243"/>
    <lineage>
        <taxon>Eukaryota</taxon>
        <taxon>Viridiplantae</taxon>
        <taxon>Streptophyta</taxon>
        <taxon>Embryophyta</taxon>
        <taxon>Tracheophyta</taxon>
        <taxon>Spermatophyta</taxon>
        <taxon>Magnoliopsida</taxon>
        <taxon>eudicotyledons</taxon>
        <taxon>Gunneridae</taxon>
        <taxon>Pentapetalae</taxon>
        <taxon>rosids</taxon>
        <taxon>malvids</taxon>
        <taxon>Brassicales</taxon>
        <taxon>Brassicaceae</taxon>
        <taxon>Coluteocarpeae</taxon>
        <taxon>Noccaea</taxon>
    </lineage>
</organism>